<organism evidence="12 13">
    <name type="scientific">Ambrosia artemisiifolia</name>
    <name type="common">Common ragweed</name>
    <dbReference type="NCBI Taxonomy" id="4212"/>
    <lineage>
        <taxon>Eukaryota</taxon>
        <taxon>Viridiplantae</taxon>
        <taxon>Streptophyta</taxon>
        <taxon>Embryophyta</taxon>
        <taxon>Tracheophyta</taxon>
        <taxon>Spermatophyta</taxon>
        <taxon>Magnoliopsida</taxon>
        <taxon>eudicotyledons</taxon>
        <taxon>Gunneridae</taxon>
        <taxon>Pentapetalae</taxon>
        <taxon>asterids</taxon>
        <taxon>campanulids</taxon>
        <taxon>Asterales</taxon>
        <taxon>Asteraceae</taxon>
        <taxon>Asteroideae</taxon>
        <taxon>Heliantheae alliance</taxon>
        <taxon>Heliantheae</taxon>
        <taxon>Ambrosia</taxon>
    </lineage>
</organism>
<name>A0AAD5BQ49_AMBAR</name>
<dbReference type="GO" id="GO:0051260">
    <property type="term" value="P:protein homooligomerization"/>
    <property type="evidence" value="ECO:0007669"/>
    <property type="project" value="UniProtKB-ARBA"/>
</dbReference>
<evidence type="ECO:0000256" key="10">
    <source>
        <dbReference type="ARBA" id="ARBA00037238"/>
    </source>
</evidence>
<dbReference type="Pfam" id="PF03083">
    <property type="entry name" value="MtN3_slv"/>
    <property type="match status" value="2"/>
</dbReference>
<reference evidence="12" key="1">
    <citation type="submission" date="2022-06" db="EMBL/GenBank/DDBJ databases">
        <title>Uncovering the hologenomic basis of an extraordinary plant invasion.</title>
        <authorList>
            <person name="Bieker V.C."/>
            <person name="Martin M.D."/>
            <person name="Gilbert T."/>
            <person name="Hodgins K."/>
            <person name="Battlay P."/>
            <person name="Petersen B."/>
            <person name="Wilson J."/>
        </authorList>
    </citation>
    <scope>NUCLEOTIDE SEQUENCE</scope>
    <source>
        <strain evidence="12">AA19_3_7</strain>
        <tissue evidence="12">Leaf</tissue>
    </source>
</reference>
<evidence type="ECO:0000256" key="7">
    <source>
        <dbReference type="ARBA" id="ARBA00022737"/>
    </source>
</evidence>
<keyword evidence="13" id="KW-1185">Reference proteome</keyword>
<evidence type="ECO:0000256" key="9">
    <source>
        <dbReference type="ARBA" id="ARBA00023136"/>
    </source>
</evidence>
<feature type="transmembrane region" description="Helical" evidence="11">
    <location>
        <begin position="165"/>
        <end position="187"/>
    </location>
</feature>
<sequence>MTMNAMQIRTVVGIIGNVISFVLFISPAPTIWRIFRNKSVEEFLPDPYIACVLNCMLWIFYGLPFNHPNSTLVVTINGTGLVLELIYLTVFLLYGKSSHRKKITFCLIVEVIFLGLVAGLDFRFFHTHKSRSAFVGAFCVVFGVAMYASPLTIMYKVIKTKSVEFMPFPLSLAAFLNGICWTTYALLKFDLNILIANGIGAVLGAVQLVLYGCYLKTTPKKSKTSAAAANGEVQLQNV</sequence>
<dbReference type="EMBL" id="JAMZMK010011354">
    <property type="protein sequence ID" value="KAI7727561.1"/>
    <property type="molecule type" value="Genomic_DNA"/>
</dbReference>
<accession>A0AAD5BQ49</accession>
<keyword evidence="3 11" id="KW-0813">Transport</keyword>
<evidence type="ECO:0000256" key="2">
    <source>
        <dbReference type="ARBA" id="ARBA00007809"/>
    </source>
</evidence>
<protein>
    <recommendedName>
        <fullName evidence="11">Bidirectional sugar transporter SWEET</fullName>
    </recommendedName>
</protein>
<evidence type="ECO:0000256" key="3">
    <source>
        <dbReference type="ARBA" id="ARBA00022448"/>
    </source>
</evidence>
<dbReference type="Proteomes" id="UP001206925">
    <property type="component" value="Unassembled WGS sequence"/>
</dbReference>
<evidence type="ECO:0000256" key="5">
    <source>
        <dbReference type="ARBA" id="ARBA00022597"/>
    </source>
</evidence>
<comment type="caution">
    <text evidence="11">Lacks conserved residue(s) required for the propagation of feature annotation.</text>
</comment>
<feature type="transmembrane region" description="Helical" evidence="11">
    <location>
        <begin position="12"/>
        <end position="35"/>
    </location>
</feature>
<keyword evidence="5 11" id="KW-0762">Sugar transport</keyword>
<dbReference type="GO" id="GO:0051119">
    <property type="term" value="F:sugar transmembrane transporter activity"/>
    <property type="evidence" value="ECO:0007669"/>
    <property type="project" value="InterPro"/>
</dbReference>
<dbReference type="InterPro" id="IPR047664">
    <property type="entry name" value="SWEET"/>
</dbReference>
<evidence type="ECO:0000256" key="8">
    <source>
        <dbReference type="ARBA" id="ARBA00022989"/>
    </source>
</evidence>
<comment type="subcellular location">
    <subcellularLocation>
        <location evidence="1">Cell membrane</location>
        <topology evidence="1">Multi-pass membrane protein</topology>
    </subcellularLocation>
</comment>
<dbReference type="Gene3D" id="1.20.1280.290">
    <property type="match status" value="2"/>
</dbReference>
<evidence type="ECO:0000256" key="4">
    <source>
        <dbReference type="ARBA" id="ARBA00022475"/>
    </source>
</evidence>
<keyword evidence="7" id="KW-0677">Repeat</keyword>
<evidence type="ECO:0000256" key="6">
    <source>
        <dbReference type="ARBA" id="ARBA00022692"/>
    </source>
</evidence>
<comment type="caution">
    <text evidence="12">The sequence shown here is derived from an EMBL/GenBank/DDBJ whole genome shotgun (WGS) entry which is preliminary data.</text>
</comment>
<dbReference type="FunFam" id="1.20.1280.290:FF:000002">
    <property type="entry name" value="Bidirectional sugar transporter SWEET"/>
    <property type="match status" value="1"/>
</dbReference>
<dbReference type="GO" id="GO:0005886">
    <property type="term" value="C:plasma membrane"/>
    <property type="evidence" value="ECO:0007669"/>
    <property type="project" value="UniProtKB-SubCell"/>
</dbReference>
<proteinExistence type="inferred from homology"/>
<feature type="transmembrane region" description="Helical" evidence="11">
    <location>
        <begin position="132"/>
        <end position="153"/>
    </location>
</feature>
<dbReference type="InterPro" id="IPR004316">
    <property type="entry name" value="SWEET_rpt"/>
</dbReference>
<gene>
    <name evidence="12" type="ORF">M8C21_011918</name>
</gene>
<comment type="function">
    <text evidence="10">Mediates both low-affinity uptake and efflux of sugar across the plasma membrane.</text>
</comment>
<feature type="transmembrane region" description="Helical" evidence="11">
    <location>
        <begin position="105"/>
        <end position="126"/>
    </location>
</feature>
<keyword evidence="4" id="KW-1003">Cell membrane</keyword>
<evidence type="ECO:0000256" key="1">
    <source>
        <dbReference type="ARBA" id="ARBA00004651"/>
    </source>
</evidence>
<feature type="transmembrane region" description="Helical" evidence="11">
    <location>
        <begin position="193"/>
        <end position="214"/>
    </location>
</feature>
<dbReference type="PANTHER" id="PTHR10791:SF30">
    <property type="entry name" value="SUGAR TRANSPORTER SWEET1"/>
    <property type="match status" value="1"/>
</dbReference>
<dbReference type="AlphaFoldDB" id="A0AAD5BQ49"/>
<evidence type="ECO:0000313" key="12">
    <source>
        <dbReference type="EMBL" id="KAI7727561.1"/>
    </source>
</evidence>
<comment type="function">
    <text evidence="11">Mediates both low-affinity uptake and efflux of sugar across the membrane.</text>
</comment>
<dbReference type="FunFam" id="1.20.1280.290:FF:000001">
    <property type="entry name" value="Bidirectional sugar transporter SWEET"/>
    <property type="match status" value="1"/>
</dbReference>
<evidence type="ECO:0000256" key="11">
    <source>
        <dbReference type="RuleBase" id="RU910715"/>
    </source>
</evidence>
<evidence type="ECO:0000313" key="13">
    <source>
        <dbReference type="Proteomes" id="UP001206925"/>
    </source>
</evidence>
<keyword evidence="6 11" id="KW-0812">Transmembrane</keyword>
<comment type="similarity">
    <text evidence="2 11">Belongs to the SWEET sugar transporter family.</text>
</comment>
<dbReference type="PANTHER" id="PTHR10791">
    <property type="entry name" value="RAG1-ACTIVATING PROTEIN 1"/>
    <property type="match status" value="1"/>
</dbReference>
<keyword evidence="9 11" id="KW-0472">Membrane</keyword>
<keyword evidence="8 11" id="KW-1133">Transmembrane helix</keyword>
<feature type="transmembrane region" description="Helical" evidence="11">
    <location>
        <begin position="71"/>
        <end position="93"/>
    </location>
</feature>